<keyword evidence="8" id="KW-0378">Hydrolase</keyword>
<dbReference type="InterPro" id="IPR050951">
    <property type="entry name" value="Retrovirus_Pol_polyprotein"/>
</dbReference>
<dbReference type="InterPro" id="IPR001995">
    <property type="entry name" value="Peptidase_A2_cat"/>
</dbReference>
<evidence type="ECO:0000256" key="10">
    <source>
        <dbReference type="ARBA" id="ARBA00023268"/>
    </source>
</evidence>
<evidence type="ECO:0000256" key="11">
    <source>
        <dbReference type="PROSITE-ProRule" id="PRU00047"/>
    </source>
</evidence>
<keyword evidence="16" id="KW-1185">Reference proteome</keyword>
<keyword evidence="11" id="KW-0479">Metal-binding</keyword>
<dbReference type="InterPro" id="IPR001584">
    <property type="entry name" value="Integrase_cat-core"/>
</dbReference>
<dbReference type="CDD" id="cd01647">
    <property type="entry name" value="RT_LTR"/>
    <property type="match status" value="1"/>
</dbReference>
<evidence type="ECO:0000259" key="12">
    <source>
        <dbReference type="PROSITE" id="PS50158"/>
    </source>
</evidence>
<dbReference type="Pfam" id="PF00078">
    <property type="entry name" value="RVT_1"/>
    <property type="match status" value="1"/>
</dbReference>
<dbReference type="FunFam" id="1.10.340.70:FF:000004">
    <property type="entry name" value="Retrovirus-related Pol polyprotein from transposon 297-like Protein"/>
    <property type="match status" value="1"/>
</dbReference>
<dbReference type="SUPFAM" id="SSF53098">
    <property type="entry name" value="Ribonuclease H-like"/>
    <property type="match status" value="1"/>
</dbReference>
<proteinExistence type="predicted"/>
<dbReference type="PANTHER" id="PTHR37984:SF5">
    <property type="entry name" value="PROTEIN NYNRIN-LIKE"/>
    <property type="match status" value="1"/>
</dbReference>
<evidence type="ECO:0000256" key="4">
    <source>
        <dbReference type="ARBA" id="ARBA00022695"/>
    </source>
</evidence>
<dbReference type="Pfam" id="PF00665">
    <property type="entry name" value="rve"/>
    <property type="match status" value="1"/>
</dbReference>
<keyword evidence="11" id="KW-0863">Zinc-finger</keyword>
<keyword evidence="10" id="KW-0511">Multifunctional enzyme</keyword>
<dbReference type="PROSITE" id="PS50878">
    <property type="entry name" value="RT_POL"/>
    <property type="match status" value="1"/>
</dbReference>
<keyword evidence="9" id="KW-0238">DNA-binding</keyword>
<dbReference type="InterPro" id="IPR012337">
    <property type="entry name" value="RNaseH-like_sf"/>
</dbReference>
<evidence type="ECO:0000313" key="16">
    <source>
        <dbReference type="Proteomes" id="UP000035680"/>
    </source>
</evidence>
<evidence type="ECO:0000256" key="2">
    <source>
        <dbReference type="ARBA" id="ARBA00022670"/>
    </source>
</evidence>
<evidence type="ECO:0000256" key="8">
    <source>
        <dbReference type="ARBA" id="ARBA00022801"/>
    </source>
</evidence>
<dbReference type="SUPFAM" id="SSF50630">
    <property type="entry name" value="Acid proteases"/>
    <property type="match status" value="1"/>
</dbReference>
<feature type="domain" description="Integrase catalytic" evidence="15">
    <location>
        <begin position="1024"/>
        <end position="1180"/>
    </location>
</feature>
<accession>A0A0K0F9A8</accession>
<dbReference type="InterPro" id="IPR043128">
    <property type="entry name" value="Rev_trsase/Diguanyl_cyclase"/>
</dbReference>
<evidence type="ECO:0000259" key="15">
    <source>
        <dbReference type="PROSITE" id="PS50994"/>
    </source>
</evidence>
<evidence type="ECO:0000256" key="3">
    <source>
        <dbReference type="ARBA" id="ARBA00022679"/>
    </source>
</evidence>
<dbReference type="FunFam" id="3.30.70.270:FF:000020">
    <property type="entry name" value="Transposon Tf2-6 polyprotein-like Protein"/>
    <property type="match status" value="1"/>
</dbReference>
<dbReference type="InterPro" id="IPR036397">
    <property type="entry name" value="RNaseH_sf"/>
</dbReference>
<evidence type="ECO:0000259" key="13">
    <source>
        <dbReference type="PROSITE" id="PS50175"/>
    </source>
</evidence>
<evidence type="ECO:0000256" key="7">
    <source>
        <dbReference type="ARBA" id="ARBA00022759"/>
    </source>
</evidence>
<evidence type="ECO:0000256" key="1">
    <source>
        <dbReference type="ARBA" id="ARBA00012493"/>
    </source>
</evidence>
<keyword evidence="7" id="KW-0255">Endonuclease</keyword>
<dbReference type="Pfam" id="PF17921">
    <property type="entry name" value="Integrase_H2C2"/>
    <property type="match status" value="1"/>
</dbReference>
<dbReference type="GO" id="GO:0004190">
    <property type="term" value="F:aspartic-type endopeptidase activity"/>
    <property type="evidence" value="ECO:0007669"/>
    <property type="project" value="UniProtKB-KW"/>
</dbReference>
<keyword evidence="3" id="KW-0808">Transferase</keyword>
<keyword evidence="11" id="KW-0862">Zinc</keyword>
<dbReference type="GO" id="GO:0003964">
    <property type="term" value="F:RNA-directed DNA polymerase activity"/>
    <property type="evidence" value="ECO:0007669"/>
    <property type="project" value="UniProtKB-EC"/>
</dbReference>
<dbReference type="Gene3D" id="3.10.10.10">
    <property type="entry name" value="HIV Type 1 Reverse Transcriptase, subunit A, domain 1"/>
    <property type="match status" value="1"/>
</dbReference>
<dbReference type="GO" id="GO:0008270">
    <property type="term" value="F:zinc ion binding"/>
    <property type="evidence" value="ECO:0007669"/>
    <property type="project" value="UniProtKB-KW"/>
</dbReference>
<dbReference type="GO" id="GO:0042575">
    <property type="term" value="C:DNA polymerase complex"/>
    <property type="evidence" value="ECO:0007669"/>
    <property type="project" value="UniProtKB-ARBA"/>
</dbReference>
<dbReference type="GO" id="GO:0019899">
    <property type="term" value="F:enzyme binding"/>
    <property type="evidence" value="ECO:0007669"/>
    <property type="project" value="UniProtKB-ARBA"/>
</dbReference>
<dbReference type="SUPFAM" id="SSF57756">
    <property type="entry name" value="Retrovirus zinc finger-like domains"/>
    <property type="match status" value="1"/>
</dbReference>
<keyword evidence="5" id="KW-0540">Nuclease</keyword>
<dbReference type="GO" id="GO:0006508">
    <property type="term" value="P:proteolysis"/>
    <property type="evidence" value="ECO:0007669"/>
    <property type="project" value="UniProtKB-KW"/>
</dbReference>
<keyword evidence="4" id="KW-0548">Nucleotidyltransferase</keyword>
<dbReference type="Proteomes" id="UP000035680">
    <property type="component" value="Unassembled WGS sequence"/>
</dbReference>
<dbReference type="EC" id="2.7.7.49" evidence="1"/>
<dbReference type="InterPro" id="IPR036875">
    <property type="entry name" value="Znf_CCHC_sf"/>
</dbReference>
<dbReference type="Gene3D" id="2.40.70.10">
    <property type="entry name" value="Acid Proteases"/>
    <property type="match status" value="1"/>
</dbReference>
<dbReference type="SMART" id="SM00343">
    <property type="entry name" value="ZnF_C2HC"/>
    <property type="match status" value="2"/>
</dbReference>
<dbReference type="InterPro" id="IPR041588">
    <property type="entry name" value="Integrase_H2C2"/>
</dbReference>
<dbReference type="STRING" id="75913.A0A0K0F9A8"/>
<dbReference type="PROSITE" id="PS50175">
    <property type="entry name" value="ASP_PROT_RETROV"/>
    <property type="match status" value="1"/>
</dbReference>
<dbReference type="GO" id="GO:0015074">
    <property type="term" value="P:DNA integration"/>
    <property type="evidence" value="ECO:0007669"/>
    <property type="project" value="InterPro"/>
</dbReference>
<evidence type="ECO:0000256" key="6">
    <source>
        <dbReference type="ARBA" id="ARBA00022750"/>
    </source>
</evidence>
<organism evidence="16 17">
    <name type="scientific">Strongyloides venezuelensis</name>
    <name type="common">Threadworm</name>
    <dbReference type="NCBI Taxonomy" id="75913"/>
    <lineage>
        <taxon>Eukaryota</taxon>
        <taxon>Metazoa</taxon>
        <taxon>Ecdysozoa</taxon>
        <taxon>Nematoda</taxon>
        <taxon>Chromadorea</taxon>
        <taxon>Rhabditida</taxon>
        <taxon>Tylenchina</taxon>
        <taxon>Panagrolaimomorpha</taxon>
        <taxon>Strongyloidoidea</taxon>
        <taxon>Strongyloididae</taxon>
        <taxon>Strongyloides</taxon>
    </lineage>
</organism>
<dbReference type="PANTHER" id="PTHR37984">
    <property type="entry name" value="PROTEIN CBG26694"/>
    <property type="match status" value="1"/>
</dbReference>
<dbReference type="InterPro" id="IPR000477">
    <property type="entry name" value="RT_dom"/>
</dbReference>
<dbReference type="WBParaSite" id="SVE_0540900.1">
    <property type="protein sequence ID" value="SVE_0540900.1"/>
    <property type="gene ID" value="SVE_0540900"/>
</dbReference>
<evidence type="ECO:0000256" key="5">
    <source>
        <dbReference type="ARBA" id="ARBA00022722"/>
    </source>
</evidence>
<sequence>MSTTGPVSTASNAEQQTRGVEMGQRYVIVPQGTVPDFDPRKEKWCEYKERFENACELHNIQDKKMGKSLLIGALTPETYRKIRVYVAPKKPLDLNLNEIINILDTIYEPERNNLIARMKIMDLKQEQEESIQSFNDRLKEGLSHCYLDSITDAKDLLATLIFTRGLRNDEMKKAILQQHRLKPASTYLDSLNTAAGIEIIKGIDPHQIHFVKNKRKSHHKNKKGSSNKTIKCYCCNKSGHVKKDCKFKDKTCNKCKKVGHLKYACRAGGNIGAIEGSSEIDNDEIETETEDSDETIYVVGSNLQRGKIKLRMDKKQVDFLIDTEACKTLLSEKTWQQLGSPKLMVKEQVLKDFSGNRIKILGILRTRLEHGSKNLECEITVVEGSRQNLLGRDLISDLRIDMNGIFHKGRSSQIMVVDDSDLKKELKIRYPNLFSGGIGTYTKELVKINVKEGIQPKVVTYRCSNLNLKEKVDSEIRRLEKLDVWEAVKTSQWISPMSIALKANGKVRLCANFSQTLNKVIENETYQIPAAYELFSNVQGSKHFSNVDISDAFLSIMVEPESRKYLVVSTPSGLMQYKRLPFGLASSPMIFQRIMAELMENLRGVAVYFDDIIVGGKDIEEHDSRLHSVLERLESSGFKLNIEKTAFRRSEVKYLGNILDQKGIRPDITKTKAIKEMREPTNVSELKSFLGMVLHYAKFIPNLSVIAKPLNELTKKNRRFALNEECKRSIKVLKEILVSDRILVPFSRNLPIVFAADASQYGFGAVVFHRYEDGSERPIEFISKTFNDAQVKYSQVEKECCGIVNGVIRFKDYLLGRHFILQTDSMPLKFLLSPDASLPNVILRRIDRWSCQLKRFNFSTEYINTKAFGKVDGLSRLPLNETQQLENNESQEATIFIIENSPLNLQKIIEETAKDKKLQMVIKYINKNWPKKLCKSMREFEKIKYQLSEMRGLVMRGEQIYIPEASREDILKKLHEGHIGTVRMKMLARSNFFWTNMNAQIEEITKECNTCMSIGLPIKKLFYHSWKPARESFDRVHIDLCGPMAGEMYVVVYDAYTCYPFVERIKNTDSENIIEILDRIFVTFQTPKVIVSDNGRNLTSEKIREYYKKNNIKWLNSPPYHPESNGPAENLVKKFKITYYKCKKDGLTSSEAVKQFLRTNRNSPSVRTGKTPAEMIMNKKIKLLRNNGKIEKSKSKVMLEKRSNETSRNKVELEKCPKEISRKVTGTRKLSVEKEKFGKMAIKKNPVPYNDEDLVWQKSKFQNEWSRGIVKKRIGVNMFRVYDLDANKELIRHSNQLRKRKNLNCQEVRRSERLSKKPKKSYVGC</sequence>
<feature type="domain" description="Reverse transcriptase" evidence="14">
    <location>
        <begin position="481"/>
        <end position="659"/>
    </location>
</feature>
<name>A0A0K0F9A8_STRVS</name>
<dbReference type="Gene3D" id="1.10.340.70">
    <property type="match status" value="1"/>
</dbReference>
<dbReference type="GO" id="GO:0004519">
    <property type="term" value="F:endonuclease activity"/>
    <property type="evidence" value="ECO:0007669"/>
    <property type="project" value="UniProtKB-KW"/>
</dbReference>
<dbReference type="Gene3D" id="3.30.70.270">
    <property type="match status" value="2"/>
</dbReference>
<dbReference type="SUPFAM" id="SSF56672">
    <property type="entry name" value="DNA/RNA polymerases"/>
    <property type="match status" value="1"/>
</dbReference>
<keyword evidence="6" id="KW-0064">Aspartyl protease</keyword>
<reference evidence="17" key="2">
    <citation type="submission" date="2015-08" db="UniProtKB">
        <authorList>
            <consortium name="WormBaseParasite"/>
        </authorList>
    </citation>
    <scope>IDENTIFICATION</scope>
</reference>
<evidence type="ECO:0000313" key="17">
    <source>
        <dbReference type="WBParaSite" id="SVE_0540900.1"/>
    </source>
</evidence>
<dbReference type="Pfam" id="PF17919">
    <property type="entry name" value="RT_RNaseH_2"/>
    <property type="match status" value="1"/>
</dbReference>
<protein>
    <recommendedName>
        <fullName evidence="1">RNA-directed DNA polymerase</fullName>
        <ecNumber evidence="1">2.7.7.49</ecNumber>
    </recommendedName>
</protein>
<dbReference type="InterPro" id="IPR043502">
    <property type="entry name" value="DNA/RNA_pol_sf"/>
</dbReference>
<evidence type="ECO:0000256" key="9">
    <source>
        <dbReference type="ARBA" id="ARBA00023125"/>
    </source>
</evidence>
<dbReference type="PROSITE" id="PS50994">
    <property type="entry name" value="INTEGRASE"/>
    <property type="match status" value="1"/>
</dbReference>
<dbReference type="GO" id="GO:0003677">
    <property type="term" value="F:DNA binding"/>
    <property type="evidence" value="ECO:0007669"/>
    <property type="project" value="UniProtKB-KW"/>
</dbReference>
<evidence type="ECO:0000259" key="14">
    <source>
        <dbReference type="PROSITE" id="PS50878"/>
    </source>
</evidence>
<feature type="domain" description="Peptidase A2" evidence="13">
    <location>
        <begin position="317"/>
        <end position="394"/>
    </location>
</feature>
<dbReference type="InterPro" id="IPR021109">
    <property type="entry name" value="Peptidase_aspartic_dom_sf"/>
</dbReference>
<dbReference type="CDD" id="cd09274">
    <property type="entry name" value="RNase_HI_RT_Ty3"/>
    <property type="match status" value="1"/>
</dbReference>
<dbReference type="InterPro" id="IPR041577">
    <property type="entry name" value="RT_RNaseH_2"/>
</dbReference>
<dbReference type="InterPro" id="IPR001878">
    <property type="entry name" value="Znf_CCHC"/>
</dbReference>
<dbReference type="Gene3D" id="3.30.420.10">
    <property type="entry name" value="Ribonuclease H-like superfamily/Ribonuclease H"/>
    <property type="match status" value="1"/>
</dbReference>
<dbReference type="PROSITE" id="PS50158">
    <property type="entry name" value="ZF_CCHC"/>
    <property type="match status" value="1"/>
</dbReference>
<dbReference type="Gene3D" id="4.10.60.10">
    <property type="entry name" value="Zinc finger, CCHC-type"/>
    <property type="match status" value="1"/>
</dbReference>
<feature type="domain" description="CCHC-type" evidence="12">
    <location>
        <begin position="231"/>
        <end position="246"/>
    </location>
</feature>
<reference evidence="16" key="1">
    <citation type="submission" date="2014-07" db="EMBL/GenBank/DDBJ databases">
        <authorList>
            <person name="Martin A.A"/>
            <person name="De Silva N."/>
        </authorList>
    </citation>
    <scope>NUCLEOTIDE SEQUENCE</scope>
</reference>
<keyword evidence="2" id="KW-0645">Protease</keyword>